<dbReference type="Gramene" id="AET6Gv20748000.2">
    <property type="protein sequence ID" value="AET6Gv20748000.2"/>
    <property type="gene ID" value="AET6Gv20748000"/>
</dbReference>
<feature type="compositionally biased region" description="Basic residues" evidence="1">
    <location>
        <begin position="89"/>
        <end position="99"/>
    </location>
</feature>
<organism evidence="2 3">
    <name type="scientific">Aegilops tauschii subsp. strangulata</name>
    <name type="common">Goatgrass</name>
    <dbReference type="NCBI Taxonomy" id="200361"/>
    <lineage>
        <taxon>Eukaryota</taxon>
        <taxon>Viridiplantae</taxon>
        <taxon>Streptophyta</taxon>
        <taxon>Embryophyta</taxon>
        <taxon>Tracheophyta</taxon>
        <taxon>Spermatophyta</taxon>
        <taxon>Magnoliopsida</taxon>
        <taxon>Liliopsida</taxon>
        <taxon>Poales</taxon>
        <taxon>Poaceae</taxon>
        <taxon>BOP clade</taxon>
        <taxon>Pooideae</taxon>
        <taxon>Triticodae</taxon>
        <taxon>Triticeae</taxon>
        <taxon>Triticinae</taxon>
        <taxon>Aegilops</taxon>
    </lineage>
</organism>
<dbReference type="AlphaFoldDB" id="A0A453PIW2"/>
<evidence type="ECO:0000256" key="1">
    <source>
        <dbReference type="SAM" id="MobiDB-lite"/>
    </source>
</evidence>
<feature type="compositionally biased region" description="Basic residues" evidence="1">
    <location>
        <begin position="59"/>
        <end position="73"/>
    </location>
</feature>
<reference evidence="2" key="3">
    <citation type="journal article" date="2017" name="Nature">
        <title>Genome sequence of the progenitor of the wheat D genome Aegilops tauschii.</title>
        <authorList>
            <person name="Luo M.C."/>
            <person name="Gu Y.Q."/>
            <person name="Puiu D."/>
            <person name="Wang H."/>
            <person name="Twardziok S.O."/>
            <person name="Deal K.R."/>
            <person name="Huo N."/>
            <person name="Zhu T."/>
            <person name="Wang L."/>
            <person name="Wang Y."/>
            <person name="McGuire P.E."/>
            <person name="Liu S."/>
            <person name="Long H."/>
            <person name="Ramasamy R.K."/>
            <person name="Rodriguez J.C."/>
            <person name="Van S.L."/>
            <person name="Yuan L."/>
            <person name="Wang Z."/>
            <person name="Xia Z."/>
            <person name="Xiao L."/>
            <person name="Anderson O.D."/>
            <person name="Ouyang S."/>
            <person name="Liang Y."/>
            <person name="Zimin A.V."/>
            <person name="Pertea G."/>
            <person name="Qi P."/>
            <person name="Bennetzen J.L."/>
            <person name="Dai X."/>
            <person name="Dawson M.W."/>
            <person name="Muller H.G."/>
            <person name="Kugler K."/>
            <person name="Rivarola-Duarte L."/>
            <person name="Spannagl M."/>
            <person name="Mayer K.F.X."/>
            <person name="Lu F.H."/>
            <person name="Bevan M.W."/>
            <person name="Leroy P."/>
            <person name="Li P."/>
            <person name="You F.M."/>
            <person name="Sun Q."/>
            <person name="Liu Z."/>
            <person name="Lyons E."/>
            <person name="Wicker T."/>
            <person name="Salzberg S.L."/>
            <person name="Devos K.M."/>
            <person name="Dvorak J."/>
        </authorList>
    </citation>
    <scope>NUCLEOTIDE SEQUENCE [LARGE SCALE GENOMIC DNA]</scope>
    <source>
        <strain evidence="2">cv. AL8/78</strain>
    </source>
</reference>
<protein>
    <submittedName>
        <fullName evidence="2">Uncharacterized protein</fullName>
    </submittedName>
</protein>
<reference evidence="2" key="5">
    <citation type="journal article" date="2021" name="G3 (Bethesda)">
        <title>Aegilops tauschii genome assembly Aet v5.0 features greater sequence contiguity and improved annotation.</title>
        <authorList>
            <person name="Wang L."/>
            <person name="Zhu T."/>
            <person name="Rodriguez J.C."/>
            <person name="Deal K.R."/>
            <person name="Dubcovsky J."/>
            <person name="McGuire P.E."/>
            <person name="Lux T."/>
            <person name="Spannagl M."/>
            <person name="Mayer K.F.X."/>
            <person name="Baldrich P."/>
            <person name="Meyers B.C."/>
            <person name="Huo N."/>
            <person name="Gu Y.Q."/>
            <person name="Zhou H."/>
            <person name="Devos K.M."/>
            <person name="Bennetzen J.L."/>
            <person name="Unver T."/>
            <person name="Budak H."/>
            <person name="Gulick P.J."/>
            <person name="Galiba G."/>
            <person name="Kalapos B."/>
            <person name="Nelson D.R."/>
            <person name="Li P."/>
            <person name="You F.M."/>
            <person name="Luo M.C."/>
            <person name="Dvorak J."/>
        </authorList>
    </citation>
    <scope>NUCLEOTIDE SEQUENCE [LARGE SCALE GENOMIC DNA]</scope>
    <source>
        <strain evidence="2">cv. AL8/78</strain>
    </source>
</reference>
<name>A0A453PIW2_AEGTS</name>
<reference evidence="3" key="2">
    <citation type="journal article" date="2017" name="Nat. Plants">
        <title>The Aegilops tauschii genome reveals multiple impacts of transposons.</title>
        <authorList>
            <person name="Zhao G."/>
            <person name="Zou C."/>
            <person name="Li K."/>
            <person name="Wang K."/>
            <person name="Li T."/>
            <person name="Gao L."/>
            <person name="Zhang X."/>
            <person name="Wang H."/>
            <person name="Yang Z."/>
            <person name="Liu X."/>
            <person name="Jiang W."/>
            <person name="Mao L."/>
            <person name="Kong X."/>
            <person name="Jiao Y."/>
            <person name="Jia J."/>
        </authorList>
    </citation>
    <scope>NUCLEOTIDE SEQUENCE [LARGE SCALE GENOMIC DNA]</scope>
    <source>
        <strain evidence="3">cv. AL8/78</strain>
    </source>
</reference>
<dbReference type="Proteomes" id="UP000015105">
    <property type="component" value="Chromosome 6D"/>
</dbReference>
<keyword evidence="3" id="KW-1185">Reference proteome</keyword>
<proteinExistence type="predicted"/>
<sequence>LYPDRSARLGRSPPLLIRCLAGRPCSPAEGGDPVDAGPGGAGRGAGRRGGQEVAAGGPRARRDRLRAHPRAALRRQAGLPRPLQALARGGRRRARHRRLPQASGASCKRIPLRWSGGEHIVGTL</sequence>
<dbReference type="EnsemblPlants" id="AET6Gv20748000.2">
    <property type="protein sequence ID" value="AET6Gv20748000.2"/>
    <property type="gene ID" value="AET6Gv20748000"/>
</dbReference>
<feature type="compositionally biased region" description="Low complexity" evidence="1">
    <location>
        <begin position="74"/>
        <end position="88"/>
    </location>
</feature>
<reference evidence="3" key="1">
    <citation type="journal article" date="2014" name="Science">
        <title>Ancient hybridizations among the ancestral genomes of bread wheat.</title>
        <authorList>
            <consortium name="International Wheat Genome Sequencing Consortium,"/>
            <person name="Marcussen T."/>
            <person name="Sandve S.R."/>
            <person name="Heier L."/>
            <person name="Spannagl M."/>
            <person name="Pfeifer M."/>
            <person name="Jakobsen K.S."/>
            <person name="Wulff B.B."/>
            <person name="Steuernagel B."/>
            <person name="Mayer K.F."/>
            <person name="Olsen O.A."/>
        </authorList>
    </citation>
    <scope>NUCLEOTIDE SEQUENCE [LARGE SCALE GENOMIC DNA]</scope>
    <source>
        <strain evidence="3">cv. AL8/78</strain>
    </source>
</reference>
<accession>A0A453PIW2</accession>
<evidence type="ECO:0000313" key="2">
    <source>
        <dbReference type="EnsemblPlants" id="AET6Gv20748000.2"/>
    </source>
</evidence>
<reference evidence="2" key="4">
    <citation type="submission" date="2019-03" db="UniProtKB">
        <authorList>
            <consortium name="EnsemblPlants"/>
        </authorList>
    </citation>
    <scope>IDENTIFICATION</scope>
</reference>
<evidence type="ECO:0000313" key="3">
    <source>
        <dbReference type="Proteomes" id="UP000015105"/>
    </source>
</evidence>
<feature type="compositionally biased region" description="Gly residues" evidence="1">
    <location>
        <begin position="37"/>
        <end position="48"/>
    </location>
</feature>
<feature type="region of interest" description="Disordered" evidence="1">
    <location>
        <begin position="21"/>
        <end position="104"/>
    </location>
</feature>